<dbReference type="InterPro" id="IPR000847">
    <property type="entry name" value="LysR_HTH_N"/>
</dbReference>
<dbReference type="GO" id="GO:0003700">
    <property type="term" value="F:DNA-binding transcription factor activity"/>
    <property type="evidence" value="ECO:0007669"/>
    <property type="project" value="InterPro"/>
</dbReference>
<dbReference type="Pfam" id="PF00126">
    <property type="entry name" value="HTH_1"/>
    <property type="match status" value="1"/>
</dbReference>
<evidence type="ECO:0000313" key="6">
    <source>
        <dbReference type="EMBL" id="TPG55873.1"/>
    </source>
</evidence>
<reference evidence="6 7" key="1">
    <citation type="journal article" date="2019" name="Environ. Microbiol.">
        <title>Species interactions and distinct microbial communities in high Arctic permafrost affected cryosols are associated with the CH4 and CO2 gas fluxes.</title>
        <authorList>
            <person name="Altshuler I."/>
            <person name="Hamel J."/>
            <person name="Turney S."/>
            <person name="Magnuson E."/>
            <person name="Levesque R."/>
            <person name="Greer C."/>
            <person name="Whyte L.G."/>
        </authorList>
    </citation>
    <scope>NUCLEOTIDE SEQUENCE [LARGE SCALE GENOMIC DNA]</scope>
    <source>
        <strain evidence="6 7">S9.3B</strain>
    </source>
</reference>
<dbReference type="CDD" id="cd08420">
    <property type="entry name" value="PBP2_CysL_like"/>
    <property type="match status" value="1"/>
</dbReference>
<comment type="caution">
    <text evidence="6">The sequence shown here is derived from an EMBL/GenBank/DDBJ whole genome shotgun (WGS) entry which is preliminary data.</text>
</comment>
<keyword evidence="4" id="KW-0804">Transcription</keyword>
<evidence type="ECO:0000313" key="7">
    <source>
        <dbReference type="Proteomes" id="UP000317078"/>
    </source>
</evidence>
<feature type="domain" description="HTH lysR-type" evidence="5">
    <location>
        <begin position="1"/>
        <end position="58"/>
    </location>
</feature>
<dbReference type="OrthoDB" id="9808620at2"/>
<evidence type="ECO:0000256" key="1">
    <source>
        <dbReference type="ARBA" id="ARBA00009437"/>
    </source>
</evidence>
<sequence>MTPEQLRVFVAVAERQHVTRAAEALHLAQSATSAAIAALEQRHGVLLFHRVGRGIELTAEGHAFLPEARAVLARIEAAELALAELGGLVRGTLPVMASQTVAGYWLPRHLVGFRRAYPGVAVRLSIGNTAQVAAAVRGGTAEIGFVEGALDGSELEDLTVATDQLVLVVGPDHPWAKAPPAAASLAGAGDWVLREAGSGTRSAFEAWLREAGQDPAALDIALELPSNEAVRAAVEAGMGATVISASVAAPSIEAGLLHHVPLPMPSRAFRALWHQERRRSQAAGALLDLIRAPGPG</sequence>
<dbReference type="FunFam" id="1.10.10.10:FF:000001">
    <property type="entry name" value="LysR family transcriptional regulator"/>
    <property type="match status" value="1"/>
</dbReference>
<comment type="similarity">
    <text evidence="1">Belongs to the LysR transcriptional regulatory family.</text>
</comment>
<keyword evidence="2" id="KW-0805">Transcription regulation</keyword>
<dbReference type="Pfam" id="PF03466">
    <property type="entry name" value="LysR_substrate"/>
    <property type="match status" value="1"/>
</dbReference>
<gene>
    <name evidence="6" type="ORF">EAH89_13085</name>
</gene>
<name>A0A502G4G1_9PROT</name>
<dbReference type="PANTHER" id="PTHR30126">
    <property type="entry name" value="HTH-TYPE TRANSCRIPTIONAL REGULATOR"/>
    <property type="match status" value="1"/>
</dbReference>
<dbReference type="InterPro" id="IPR036388">
    <property type="entry name" value="WH-like_DNA-bd_sf"/>
</dbReference>
<dbReference type="SUPFAM" id="SSF53850">
    <property type="entry name" value="Periplasmic binding protein-like II"/>
    <property type="match status" value="1"/>
</dbReference>
<proteinExistence type="inferred from homology"/>
<evidence type="ECO:0000256" key="2">
    <source>
        <dbReference type="ARBA" id="ARBA00023015"/>
    </source>
</evidence>
<evidence type="ECO:0000256" key="3">
    <source>
        <dbReference type="ARBA" id="ARBA00023125"/>
    </source>
</evidence>
<keyword evidence="7" id="KW-1185">Reference proteome</keyword>
<dbReference type="PRINTS" id="PR00039">
    <property type="entry name" value="HTHLYSR"/>
</dbReference>
<dbReference type="GO" id="GO:0000976">
    <property type="term" value="F:transcription cis-regulatory region binding"/>
    <property type="evidence" value="ECO:0007669"/>
    <property type="project" value="TreeGrafter"/>
</dbReference>
<protein>
    <submittedName>
        <fullName evidence="6">LysR family transcriptional regulator</fullName>
    </submittedName>
</protein>
<dbReference type="PROSITE" id="PS50931">
    <property type="entry name" value="HTH_LYSR"/>
    <property type="match status" value="1"/>
</dbReference>
<dbReference type="SUPFAM" id="SSF46785">
    <property type="entry name" value="Winged helix' DNA-binding domain"/>
    <property type="match status" value="1"/>
</dbReference>
<dbReference type="Proteomes" id="UP000317078">
    <property type="component" value="Unassembled WGS sequence"/>
</dbReference>
<evidence type="ECO:0000256" key="4">
    <source>
        <dbReference type="ARBA" id="ARBA00023163"/>
    </source>
</evidence>
<organism evidence="6 7">
    <name type="scientific">Muricoccus nepalensis</name>
    <dbReference type="NCBI Taxonomy" id="1854500"/>
    <lineage>
        <taxon>Bacteria</taxon>
        <taxon>Pseudomonadati</taxon>
        <taxon>Pseudomonadota</taxon>
        <taxon>Alphaproteobacteria</taxon>
        <taxon>Acetobacterales</taxon>
        <taxon>Roseomonadaceae</taxon>
        <taxon>Muricoccus</taxon>
    </lineage>
</organism>
<dbReference type="AlphaFoldDB" id="A0A502G4G1"/>
<accession>A0A502G4G1</accession>
<dbReference type="InterPro" id="IPR005119">
    <property type="entry name" value="LysR_subst-bd"/>
</dbReference>
<keyword evidence="3" id="KW-0238">DNA-binding</keyword>
<evidence type="ECO:0000259" key="5">
    <source>
        <dbReference type="PROSITE" id="PS50931"/>
    </source>
</evidence>
<dbReference type="Gene3D" id="1.10.10.10">
    <property type="entry name" value="Winged helix-like DNA-binding domain superfamily/Winged helix DNA-binding domain"/>
    <property type="match status" value="1"/>
</dbReference>
<dbReference type="PANTHER" id="PTHR30126:SF39">
    <property type="entry name" value="HTH-TYPE TRANSCRIPTIONAL REGULATOR CYSL"/>
    <property type="match status" value="1"/>
</dbReference>
<dbReference type="EMBL" id="RCZP01000011">
    <property type="protein sequence ID" value="TPG55873.1"/>
    <property type="molecule type" value="Genomic_DNA"/>
</dbReference>
<dbReference type="RefSeq" id="WP_140883750.1">
    <property type="nucleotide sequence ID" value="NZ_RCZP01000011.1"/>
</dbReference>
<dbReference type="InterPro" id="IPR036390">
    <property type="entry name" value="WH_DNA-bd_sf"/>
</dbReference>
<dbReference type="Gene3D" id="3.40.190.290">
    <property type="match status" value="1"/>
</dbReference>